<dbReference type="eggNOG" id="COG1373">
    <property type="taxonomic scope" value="Bacteria"/>
</dbReference>
<dbReference type="PANTHER" id="PTHR43566">
    <property type="entry name" value="CONSERVED PROTEIN"/>
    <property type="match status" value="1"/>
</dbReference>
<accession>A0A0H3EB83</accession>
<evidence type="ECO:0000313" key="2">
    <source>
        <dbReference type="EMBL" id="ADP35335.1"/>
    </source>
</evidence>
<evidence type="ECO:0000259" key="1">
    <source>
        <dbReference type="Pfam" id="PF13635"/>
    </source>
</evidence>
<gene>
    <name evidence="2" type="ordered locus">BBPR_0206</name>
</gene>
<feature type="domain" description="DUF4143" evidence="1">
    <location>
        <begin position="52"/>
        <end position="132"/>
    </location>
</feature>
<sequence length="184" mass="21126">MGQSLAGRMGMLQLPPLSHEEAIQPEPDLTADEFMFRGGYPHLYDASTPNDIYFHDNGLLNYLLGIHSAEELLNDPKRGDVFENLIISQTVKRYLNKNKDGELYFYRDTNQSEIDLVDATQRRSPTLIEIKSRMTPRPDFFRHLATVGEELGVPVDRRIVVYRGTENFTGKNGRYVTAERYLGR</sequence>
<dbReference type="Pfam" id="PF13635">
    <property type="entry name" value="DUF4143"/>
    <property type="match status" value="1"/>
</dbReference>
<dbReference type="KEGG" id="bbp:BBPR_0206"/>
<dbReference type="EMBL" id="CP001840">
    <property type="protein sequence ID" value="ADP35335.1"/>
    <property type="molecule type" value="Genomic_DNA"/>
</dbReference>
<dbReference type="HOGENOM" id="CLU_1522314_0_0_11"/>
<dbReference type="PATRIC" id="fig|702459.3.peg.215"/>
<evidence type="ECO:0000313" key="3">
    <source>
        <dbReference type="Proteomes" id="UP000002312"/>
    </source>
</evidence>
<organism evidence="2 3">
    <name type="scientific">Bifidobacterium bifidum (strain PRL2010)</name>
    <dbReference type="NCBI Taxonomy" id="702459"/>
    <lineage>
        <taxon>Bacteria</taxon>
        <taxon>Bacillati</taxon>
        <taxon>Actinomycetota</taxon>
        <taxon>Actinomycetes</taxon>
        <taxon>Bifidobacteriales</taxon>
        <taxon>Bifidobacteriaceae</taxon>
        <taxon>Bifidobacterium</taxon>
    </lineage>
</organism>
<protein>
    <submittedName>
        <fullName evidence="2">ATPase (AAA+ superfamily)-like protein</fullName>
    </submittedName>
</protein>
<dbReference type="PANTHER" id="PTHR43566:SF2">
    <property type="entry name" value="DUF4143 DOMAIN-CONTAINING PROTEIN"/>
    <property type="match status" value="1"/>
</dbReference>
<name>A0A0H3EB83_BIFBP</name>
<proteinExistence type="predicted"/>
<dbReference type="InterPro" id="IPR025420">
    <property type="entry name" value="DUF4143"/>
</dbReference>
<dbReference type="AlphaFoldDB" id="A0A0H3EB83"/>
<reference evidence="2 3" key="1">
    <citation type="journal article" date="2010" name="Proc. Natl. Acad. Sci. U.S.A.">
        <title>Genome analysis of Bifidobacterium bifidum PRL2010 reveals metabolic pathways for host-derived glycan foraging.</title>
        <authorList>
            <person name="Turroni F."/>
            <person name="Bottacini F."/>
            <person name="Foroni E."/>
            <person name="Mulder I."/>
            <person name="Kim J.H."/>
            <person name="Zomer A."/>
            <person name="Sanchez B."/>
            <person name="Bidossi A."/>
            <person name="Ferrarini A."/>
            <person name="Giubellini V."/>
            <person name="Delledonne M."/>
            <person name="Henrissat B."/>
            <person name="Coutinho P."/>
            <person name="Oggioni M."/>
            <person name="Fitzgerald G.F."/>
            <person name="Mills D."/>
            <person name="Margolles A."/>
            <person name="Kelly D."/>
            <person name="van Sinderen D."/>
            <person name="Ventura M."/>
        </authorList>
    </citation>
    <scope>NUCLEOTIDE SEQUENCE [LARGE SCALE GENOMIC DNA]</scope>
    <source>
        <strain evidence="2 3">PRL2010</strain>
    </source>
</reference>
<dbReference type="OrthoDB" id="128089at2"/>
<dbReference type="Proteomes" id="UP000002312">
    <property type="component" value="Chromosome"/>
</dbReference>